<dbReference type="PANTHER" id="PTHR13947">
    <property type="entry name" value="GNAT FAMILY N-ACETYLTRANSFERASE"/>
    <property type="match status" value="1"/>
</dbReference>
<feature type="domain" description="N-acetyltransferase" evidence="2">
    <location>
        <begin position="2"/>
        <end position="151"/>
    </location>
</feature>
<dbReference type="RefSeq" id="WP_111372108.1">
    <property type="nucleotide sequence ID" value="NZ_CP029480.1"/>
</dbReference>
<organism evidence="3 4">
    <name type="scientific">Arcticibacterium luteifluviistationis</name>
    <dbReference type="NCBI Taxonomy" id="1784714"/>
    <lineage>
        <taxon>Bacteria</taxon>
        <taxon>Pseudomonadati</taxon>
        <taxon>Bacteroidota</taxon>
        <taxon>Cytophagia</taxon>
        <taxon>Cytophagales</taxon>
        <taxon>Leadbetterellaceae</taxon>
        <taxon>Arcticibacterium</taxon>
    </lineage>
</organism>
<dbReference type="PROSITE" id="PS51186">
    <property type="entry name" value="GNAT"/>
    <property type="match status" value="1"/>
</dbReference>
<keyword evidence="1 3" id="KW-0808">Transferase</keyword>
<dbReference type="OrthoDB" id="1431064at2"/>
<dbReference type="GO" id="GO:0008080">
    <property type="term" value="F:N-acetyltransferase activity"/>
    <property type="evidence" value="ECO:0007669"/>
    <property type="project" value="InterPro"/>
</dbReference>
<evidence type="ECO:0000256" key="1">
    <source>
        <dbReference type="ARBA" id="ARBA00022679"/>
    </source>
</evidence>
<dbReference type="KEGG" id="als:DJ013_12325"/>
<gene>
    <name evidence="3" type="ORF">DJ013_12325</name>
</gene>
<reference evidence="3 4" key="1">
    <citation type="submission" date="2018-05" db="EMBL/GenBank/DDBJ databases">
        <title>Complete genome sequence of Arcticibacterium luteifluviistationis SM1504T, a cytophagaceae bacterium isolated from Arctic surface seawater.</title>
        <authorList>
            <person name="Li Y."/>
            <person name="Qin Q.-L."/>
        </authorList>
    </citation>
    <scope>NUCLEOTIDE SEQUENCE [LARGE SCALE GENOMIC DNA]</scope>
    <source>
        <strain evidence="3 4">SM1504</strain>
    </source>
</reference>
<dbReference type="InterPro" id="IPR016181">
    <property type="entry name" value="Acyl_CoA_acyltransferase"/>
</dbReference>
<evidence type="ECO:0000313" key="3">
    <source>
        <dbReference type="EMBL" id="AWV98915.1"/>
    </source>
</evidence>
<evidence type="ECO:0000313" key="4">
    <source>
        <dbReference type="Proteomes" id="UP000249873"/>
    </source>
</evidence>
<proteinExistence type="predicted"/>
<evidence type="ECO:0000259" key="2">
    <source>
        <dbReference type="PROSITE" id="PS51186"/>
    </source>
</evidence>
<dbReference type="AlphaFoldDB" id="A0A2Z4GD11"/>
<dbReference type="InterPro" id="IPR050769">
    <property type="entry name" value="NAT_camello-type"/>
</dbReference>
<dbReference type="SUPFAM" id="SSF55729">
    <property type="entry name" value="Acyl-CoA N-acyltransferases (Nat)"/>
    <property type="match status" value="1"/>
</dbReference>
<dbReference type="Pfam" id="PF00583">
    <property type="entry name" value="Acetyltransf_1"/>
    <property type="match status" value="1"/>
</dbReference>
<dbReference type="EMBL" id="CP029480">
    <property type="protein sequence ID" value="AWV98915.1"/>
    <property type="molecule type" value="Genomic_DNA"/>
</dbReference>
<sequence>MLKITQLNNENKKYFKELNIAWLEKYFYVEPKDIIQLTNPESEILDKGGYIFMACYNGKTVGTVSLLKVNHDTYELGKMAVDETMQSKGIGKQLLVHAITHAEILRLKKLVLYTNSILKPAISLYQKAGFRNIELGNSLYARSDIKMEKLL</sequence>
<dbReference type="Gene3D" id="3.40.630.30">
    <property type="match status" value="1"/>
</dbReference>
<dbReference type="PANTHER" id="PTHR13947:SF37">
    <property type="entry name" value="LD18367P"/>
    <property type="match status" value="1"/>
</dbReference>
<dbReference type="CDD" id="cd04301">
    <property type="entry name" value="NAT_SF"/>
    <property type="match status" value="1"/>
</dbReference>
<accession>A0A2Z4GD11</accession>
<protein>
    <submittedName>
        <fullName evidence="3">GNAT family N-acetyltransferase</fullName>
    </submittedName>
</protein>
<name>A0A2Z4GD11_9BACT</name>
<dbReference type="InterPro" id="IPR000182">
    <property type="entry name" value="GNAT_dom"/>
</dbReference>
<dbReference type="Proteomes" id="UP000249873">
    <property type="component" value="Chromosome"/>
</dbReference>
<keyword evidence="4" id="KW-1185">Reference proteome</keyword>